<dbReference type="RefSeq" id="WP_080804034.1">
    <property type="nucleotide sequence ID" value="NZ_LT828545.1"/>
</dbReference>
<gene>
    <name evidence="1" type="ORF">MTBBW1_1040042</name>
</gene>
<organism evidence="1 2">
    <name type="scientific">Desulfamplus magnetovallimortis</name>
    <dbReference type="NCBI Taxonomy" id="1246637"/>
    <lineage>
        <taxon>Bacteria</taxon>
        <taxon>Pseudomonadati</taxon>
        <taxon>Thermodesulfobacteriota</taxon>
        <taxon>Desulfobacteria</taxon>
        <taxon>Desulfobacterales</taxon>
        <taxon>Desulfobacteraceae</taxon>
        <taxon>Desulfamplus</taxon>
    </lineage>
</organism>
<dbReference type="Proteomes" id="UP000191931">
    <property type="component" value="Unassembled WGS sequence"/>
</dbReference>
<reference evidence="1 2" key="1">
    <citation type="submission" date="2017-03" db="EMBL/GenBank/DDBJ databases">
        <authorList>
            <person name="Afonso C.L."/>
            <person name="Miller P.J."/>
            <person name="Scott M.A."/>
            <person name="Spackman E."/>
            <person name="Goraichik I."/>
            <person name="Dimitrov K.M."/>
            <person name="Suarez D.L."/>
            <person name="Swayne D.E."/>
        </authorList>
    </citation>
    <scope>NUCLEOTIDE SEQUENCE [LARGE SCALE GENOMIC DNA]</scope>
    <source>
        <strain evidence="1">PRJEB14757</strain>
    </source>
</reference>
<dbReference type="EMBL" id="FWEV01000007">
    <property type="protein sequence ID" value="SLM27585.1"/>
    <property type="molecule type" value="Genomic_DNA"/>
</dbReference>
<keyword evidence="2" id="KW-1185">Reference proteome</keyword>
<name>A0A1W1H5D5_9BACT</name>
<evidence type="ECO:0000313" key="1">
    <source>
        <dbReference type="EMBL" id="SLM27585.1"/>
    </source>
</evidence>
<accession>A0A1W1H5D5</accession>
<dbReference type="AlphaFoldDB" id="A0A1W1H5D5"/>
<dbReference type="OrthoDB" id="443235at2"/>
<protein>
    <submittedName>
        <fullName evidence="1">Uncharacterized protein</fullName>
    </submittedName>
</protein>
<dbReference type="STRING" id="1246637.MTBBW1_1040042"/>
<proteinExistence type="predicted"/>
<sequence length="63" mass="7920">MPPMETKYKTYKKALSQEYTVKYDFEMTNYEYKLYFSDPHYGYIDDNDTWDLLQFRYMLIYLP</sequence>
<evidence type="ECO:0000313" key="2">
    <source>
        <dbReference type="Proteomes" id="UP000191931"/>
    </source>
</evidence>